<feature type="compositionally biased region" description="Polar residues" evidence="1">
    <location>
        <begin position="137"/>
        <end position="157"/>
    </location>
</feature>
<dbReference type="EMBL" id="CP119900">
    <property type="protein sequence ID" value="WFD21611.1"/>
    <property type="molecule type" value="Genomic_DNA"/>
</dbReference>
<reference evidence="2" key="1">
    <citation type="submission" date="2023-03" db="EMBL/GenBank/DDBJ databases">
        <title>Mating type loci evolution in Malassezia.</title>
        <authorList>
            <person name="Coelho M.A."/>
        </authorList>
    </citation>
    <scope>NUCLEOTIDE SEQUENCE</scope>
    <source>
        <strain evidence="2">CBS 12830</strain>
    </source>
</reference>
<organism evidence="2 3">
    <name type="scientific">Malassezia equina</name>
    <dbReference type="NCBI Taxonomy" id="1381935"/>
    <lineage>
        <taxon>Eukaryota</taxon>
        <taxon>Fungi</taxon>
        <taxon>Dikarya</taxon>
        <taxon>Basidiomycota</taxon>
        <taxon>Ustilaginomycotina</taxon>
        <taxon>Malasseziomycetes</taxon>
        <taxon>Malasseziales</taxon>
        <taxon>Malasseziaceae</taxon>
        <taxon>Malassezia</taxon>
    </lineage>
</organism>
<accession>A0AAF0EBI6</accession>
<keyword evidence="3" id="KW-1185">Reference proteome</keyword>
<name>A0AAF0EBI6_9BASI</name>
<evidence type="ECO:0000313" key="2">
    <source>
        <dbReference type="EMBL" id="WFD21611.1"/>
    </source>
</evidence>
<evidence type="ECO:0000313" key="3">
    <source>
        <dbReference type="Proteomes" id="UP001214415"/>
    </source>
</evidence>
<feature type="compositionally biased region" description="Low complexity" evidence="1">
    <location>
        <begin position="53"/>
        <end position="69"/>
    </location>
</feature>
<feature type="region of interest" description="Disordered" evidence="1">
    <location>
        <begin position="1"/>
        <end position="186"/>
    </location>
</feature>
<feature type="compositionally biased region" description="Polar residues" evidence="1">
    <location>
        <begin position="114"/>
        <end position="127"/>
    </location>
</feature>
<feature type="compositionally biased region" description="Polar residues" evidence="1">
    <location>
        <begin position="70"/>
        <end position="81"/>
    </location>
</feature>
<proteinExistence type="predicted"/>
<dbReference type="AlphaFoldDB" id="A0AAF0EBI6"/>
<dbReference type="Proteomes" id="UP001214415">
    <property type="component" value="Chromosome 1"/>
</dbReference>
<protein>
    <submittedName>
        <fullName evidence="2">Uncharacterized protein</fullName>
    </submittedName>
</protein>
<evidence type="ECO:0000256" key="1">
    <source>
        <dbReference type="SAM" id="MobiDB-lite"/>
    </source>
</evidence>
<sequence>MPVSALGLYHRGSSRADNSTASMDLQDDAGNDSSTMLPLQEELHREVPDTPKSMTSSLHPPLSTTSGSSNEVFSKSPASAQEEQESLKILSDIGRPWFQPPAPPSLPTTLASRATPTSDYPSQSEPSSAIEAPALETNPSNETNESLWHSTWATPSRPTAPASLRPPSDMAEDASERLPDADSSVLLRPGMTSIEYSPVSRYSGLSQMSPQHDDVPSFSPAASFTKSPLLPSHTLSNESPVVLPRKEFQSQQETLRGTIETSRAEILQLREKIRAFRAEVDEGAITYAEPAHSNASIYPTVNQSPTRNDRLRDSLVSMDDLDRRLTQMLDSHNVGNP</sequence>
<gene>
    <name evidence="2" type="ORF">MEQU1_000266</name>
</gene>